<gene>
    <name evidence="2" type="ORF">AT705_06055</name>
</gene>
<evidence type="ECO:0000256" key="1">
    <source>
        <dbReference type="SAM" id="SignalP"/>
    </source>
</evidence>
<feature type="chain" id="PRO_5006834094" evidence="1">
    <location>
        <begin position="25"/>
        <end position="318"/>
    </location>
</feature>
<dbReference type="EMBL" id="CP013611">
    <property type="protein sequence ID" value="ALU42548.1"/>
    <property type="molecule type" value="Genomic_DNA"/>
</dbReference>
<dbReference type="RefSeq" id="WP_058795901.1">
    <property type="nucleotide sequence ID" value="NZ_CP013611.1"/>
</dbReference>
<reference evidence="2 3" key="1">
    <citation type="submission" date="2015-12" db="EMBL/GenBank/DDBJ databases">
        <title>Complete genome sequence of Pseudoalteromonas rubra SCSIO 6842, harboring a conjugative plasmid.</title>
        <authorList>
            <person name="Li B."/>
            <person name="Wang X."/>
        </authorList>
    </citation>
    <scope>NUCLEOTIDE SEQUENCE [LARGE SCALE GENOMIC DNA]</scope>
    <source>
        <strain evidence="2 3">SCSIO 6842</strain>
    </source>
</reference>
<keyword evidence="1" id="KW-0732">Signal</keyword>
<name>A0A0U2X2W2_9GAMM</name>
<proteinExistence type="predicted"/>
<evidence type="ECO:0000313" key="3">
    <source>
        <dbReference type="Proteomes" id="UP000069015"/>
    </source>
</evidence>
<evidence type="ECO:0000313" key="2">
    <source>
        <dbReference type="EMBL" id="ALU42548.1"/>
    </source>
</evidence>
<dbReference type="KEGG" id="prr:AT705_06055"/>
<organism evidence="2 3">
    <name type="scientific">Pseudoalteromonas rubra</name>
    <dbReference type="NCBI Taxonomy" id="43658"/>
    <lineage>
        <taxon>Bacteria</taxon>
        <taxon>Pseudomonadati</taxon>
        <taxon>Pseudomonadota</taxon>
        <taxon>Gammaproteobacteria</taxon>
        <taxon>Alteromonadales</taxon>
        <taxon>Pseudoalteromonadaceae</taxon>
        <taxon>Pseudoalteromonas</taxon>
    </lineage>
</organism>
<feature type="signal peptide" evidence="1">
    <location>
        <begin position="1"/>
        <end position="24"/>
    </location>
</feature>
<sequence>MKTKISALVLSGALLLSLAPLSQAKVVDVADCDFYADTWSWLGSGLYDYAERDTVRVKYKNDLEICKAVPLGNTRSVLNKVYERKDALINDAKQAAFDSIRAGIKSSYKVGKLDADITGDLRVKISPSSNGRVTAYAGGFGLNSSGEVRVKGIPGWIVKGKLRLTIGRIDATADYNLATGRADNLNVSPQNIHIDAKLSFLGLSIPVLSNYVENKVESKLRASIDNLIETKADTFDKQFFSLDEAIPNGEFVYQGRDLGQEAKDQLFDLLSGQSIEVVIGGGPQQQPGIHRIKAVQAKFADRLSFEIVHESVDFPFLR</sequence>
<dbReference type="Proteomes" id="UP000069015">
    <property type="component" value="Chromosome 1"/>
</dbReference>
<accession>A0A0U2X2W2</accession>
<protein>
    <submittedName>
        <fullName evidence="2">Uncharacterized protein</fullName>
    </submittedName>
</protein>
<dbReference type="AlphaFoldDB" id="A0A0U2X2W2"/>